<dbReference type="EMBL" id="CAKXAJ010017645">
    <property type="protein sequence ID" value="CAH2216998.1"/>
    <property type="molecule type" value="Genomic_DNA"/>
</dbReference>
<protein>
    <submittedName>
        <fullName evidence="1">Jg18386 protein</fullName>
    </submittedName>
</protein>
<proteinExistence type="predicted"/>
<reference evidence="1" key="1">
    <citation type="submission" date="2022-03" db="EMBL/GenBank/DDBJ databases">
        <authorList>
            <person name="Lindestad O."/>
        </authorList>
    </citation>
    <scope>NUCLEOTIDE SEQUENCE</scope>
</reference>
<evidence type="ECO:0000313" key="1">
    <source>
        <dbReference type="EMBL" id="CAH2216998.1"/>
    </source>
</evidence>
<evidence type="ECO:0000313" key="2">
    <source>
        <dbReference type="Proteomes" id="UP000838756"/>
    </source>
</evidence>
<sequence>MVIVPSSSTFNDAITSLTSGVFKFAVIDPTLLVTVVEFIAYGIKLDVLSGYGHFGGDLAGRGASESGDSSFSVPHQVACTTAGCSLRLHLSTRNRLLAITMRWFLLICIVGITSCHTTDTKAEGGQEKGIVEWINSWLSSTTSTTTDKPVHEPLVECPACR</sequence>
<comment type="caution">
    <text evidence="1">The sequence shown here is derived from an EMBL/GenBank/DDBJ whole genome shotgun (WGS) entry which is preliminary data.</text>
</comment>
<dbReference type="AlphaFoldDB" id="A0A8S4QQ96"/>
<name>A0A8S4QQ96_9NEOP</name>
<organism evidence="1 2">
    <name type="scientific">Pararge aegeria aegeria</name>
    <dbReference type="NCBI Taxonomy" id="348720"/>
    <lineage>
        <taxon>Eukaryota</taxon>
        <taxon>Metazoa</taxon>
        <taxon>Ecdysozoa</taxon>
        <taxon>Arthropoda</taxon>
        <taxon>Hexapoda</taxon>
        <taxon>Insecta</taxon>
        <taxon>Pterygota</taxon>
        <taxon>Neoptera</taxon>
        <taxon>Endopterygota</taxon>
        <taxon>Lepidoptera</taxon>
        <taxon>Glossata</taxon>
        <taxon>Ditrysia</taxon>
        <taxon>Papilionoidea</taxon>
        <taxon>Nymphalidae</taxon>
        <taxon>Satyrinae</taxon>
        <taxon>Satyrini</taxon>
        <taxon>Parargina</taxon>
        <taxon>Pararge</taxon>
    </lineage>
</organism>
<keyword evidence="2" id="KW-1185">Reference proteome</keyword>
<accession>A0A8S4QQ96</accession>
<gene>
    <name evidence="1" type="primary">jg18386</name>
    <name evidence="1" type="ORF">PAEG_LOCUS4944</name>
</gene>
<dbReference type="Proteomes" id="UP000838756">
    <property type="component" value="Unassembled WGS sequence"/>
</dbReference>